<feature type="domain" description="Guanylate cyclase" evidence="1">
    <location>
        <begin position="7"/>
        <end position="121"/>
    </location>
</feature>
<accession>A0A381VJL6</accession>
<dbReference type="Pfam" id="PF00211">
    <property type="entry name" value="Guanylate_cyc"/>
    <property type="match status" value="1"/>
</dbReference>
<gene>
    <name evidence="2" type="ORF">METZ01_LOCUS93336</name>
</gene>
<proteinExistence type="predicted"/>
<dbReference type="PROSITE" id="PS50125">
    <property type="entry name" value="GUANYLATE_CYCLASE_2"/>
    <property type="match status" value="1"/>
</dbReference>
<dbReference type="InterPro" id="IPR029787">
    <property type="entry name" value="Nucleotide_cyclase"/>
</dbReference>
<dbReference type="CDD" id="cd07302">
    <property type="entry name" value="CHD"/>
    <property type="match status" value="1"/>
</dbReference>
<protein>
    <recommendedName>
        <fullName evidence="1">Guanylate cyclase domain-containing protein</fullName>
    </recommendedName>
</protein>
<reference evidence="2" key="1">
    <citation type="submission" date="2018-05" db="EMBL/GenBank/DDBJ databases">
        <authorList>
            <person name="Lanie J.A."/>
            <person name="Ng W.-L."/>
            <person name="Kazmierczak K.M."/>
            <person name="Andrzejewski T.M."/>
            <person name="Davidsen T.M."/>
            <person name="Wayne K.J."/>
            <person name="Tettelin H."/>
            <person name="Glass J.I."/>
            <person name="Rusch D."/>
            <person name="Podicherti R."/>
            <person name="Tsui H.-C.T."/>
            <person name="Winkler M.E."/>
        </authorList>
    </citation>
    <scope>NUCLEOTIDE SEQUENCE</scope>
</reference>
<organism evidence="2">
    <name type="scientific">marine metagenome</name>
    <dbReference type="NCBI Taxonomy" id="408172"/>
    <lineage>
        <taxon>unclassified sequences</taxon>
        <taxon>metagenomes</taxon>
        <taxon>ecological metagenomes</taxon>
    </lineage>
</organism>
<dbReference type="Gene3D" id="3.40.50.10070">
    <property type="entry name" value="TolB, N-terminal domain"/>
    <property type="match status" value="1"/>
</dbReference>
<dbReference type="InterPro" id="IPR050697">
    <property type="entry name" value="Adenylyl/Guanylyl_Cyclase_3/4"/>
</dbReference>
<evidence type="ECO:0000259" key="1">
    <source>
        <dbReference type="PROSITE" id="PS50125"/>
    </source>
</evidence>
<evidence type="ECO:0000313" key="2">
    <source>
        <dbReference type="EMBL" id="SVA40482.1"/>
    </source>
</evidence>
<sequence length="313" mass="34716">MDRKLTTIFASDVVGFSKMMGMDEVKTLTILKERREAIDGIIHEHGGIIFGSAGDSVIAEFSSPIKAAEAAVATQLKMKTMNVDQAESDQMTFRVGINIGDVMISDDNLFGDAVNIAARLEAAAKPAGICVSKTVFDMINRKIMVSFEDAGDLELKNIEFPIKAFHVIENKGTPRFTQDSAEIHTEVKESEPGSVAVMFFKNLSNDEEQEYFCEGFSEDLLSMLSRFNKLVVISSHASFAYREKSKSFKEIGKELGVRYIIHGSVRKLGPKMRINANLVSTENENSIWSNNFDLSVDEVFDVQDQIAEEIVST</sequence>
<name>A0A381VJL6_9ZZZZ</name>
<dbReference type="SUPFAM" id="SSF55073">
    <property type="entry name" value="Nucleotide cyclase"/>
    <property type="match status" value="1"/>
</dbReference>
<feature type="non-terminal residue" evidence="2">
    <location>
        <position position="313"/>
    </location>
</feature>
<dbReference type="Gene3D" id="3.30.70.1230">
    <property type="entry name" value="Nucleotide cyclase"/>
    <property type="match status" value="1"/>
</dbReference>
<dbReference type="EMBL" id="UINC01009010">
    <property type="protein sequence ID" value="SVA40482.1"/>
    <property type="molecule type" value="Genomic_DNA"/>
</dbReference>
<dbReference type="GO" id="GO:0006171">
    <property type="term" value="P:cAMP biosynthetic process"/>
    <property type="evidence" value="ECO:0007669"/>
    <property type="project" value="TreeGrafter"/>
</dbReference>
<dbReference type="GO" id="GO:0035556">
    <property type="term" value="P:intracellular signal transduction"/>
    <property type="evidence" value="ECO:0007669"/>
    <property type="project" value="InterPro"/>
</dbReference>
<dbReference type="InterPro" id="IPR001054">
    <property type="entry name" value="A/G_cyclase"/>
</dbReference>
<dbReference type="AlphaFoldDB" id="A0A381VJL6"/>
<dbReference type="PANTHER" id="PTHR43081:SF19">
    <property type="entry name" value="PH-SENSITIVE ADENYLATE CYCLASE RV1264"/>
    <property type="match status" value="1"/>
</dbReference>
<dbReference type="PANTHER" id="PTHR43081">
    <property type="entry name" value="ADENYLATE CYCLASE, TERMINAL-DIFFERENTIATION SPECIFIC-RELATED"/>
    <property type="match status" value="1"/>
</dbReference>